<dbReference type="Pfam" id="PF11986">
    <property type="entry name" value="PB1-F2"/>
    <property type="match status" value="1"/>
</dbReference>
<sequence>MEQGQDTPWTRSTGHISIQKGESGQQTQRLEHPSSILLMDHYLRTMNQAGMHRQTVSWKQWLSLRNPIQEYLKTRALRLWKLFNKQEWTS</sequence>
<feature type="region of interest" description="Disordered" evidence="3">
    <location>
        <begin position="1"/>
        <end position="31"/>
    </location>
</feature>
<evidence type="ECO:0000256" key="3">
    <source>
        <dbReference type="SAM" id="MobiDB-lite"/>
    </source>
</evidence>
<comment type="subcellular location">
    <subcellularLocation>
        <location evidence="2">Host nucleus</location>
    </subcellularLocation>
    <subcellularLocation>
        <location evidence="2">Host cytoplasm</location>
        <location evidence="2">Host cytosol</location>
    </subcellularLocation>
</comment>
<comment type="similarity">
    <text evidence="2">Belongs to the influenza viruses PB1-F2 family.</text>
</comment>
<gene>
    <name evidence="4" type="primary">PB1-F2</name>
    <name evidence="2" type="synonym">PB1</name>
</gene>
<dbReference type="Proteomes" id="UP001399196">
    <property type="component" value="Genome"/>
</dbReference>
<dbReference type="HAMAP" id="MF_04064">
    <property type="entry name" value="INFV_PB1F2"/>
    <property type="match status" value="1"/>
</dbReference>
<dbReference type="GO" id="GO:0042025">
    <property type="term" value="C:host cell nucleus"/>
    <property type="evidence" value="ECO:0007669"/>
    <property type="project" value="UniProtKB-SubCell"/>
</dbReference>
<organism evidence="4">
    <name type="scientific">Influenza A virus</name>
    <dbReference type="NCBI Taxonomy" id="11320"/>
    <lineage>
        <taxon>Viruses</taxon>
        <taxon>Riboviria</taxon>
        <taxon>Orthornavirae</taxon>
        <taxon>Negarnaviricota</taxon>
        <taxon>Polyploviricotina</taxon>
        <taxon>Insthoviricetes</taxon>
        <taxon>Articulavirales</taxon>
        <taxon>Orthomyxoviridae</taxon>
        <taxon>Alphainfluenzavirus</taxon>
        <taxon>Alphainfluenzavirus influenzae</taxon>
    </lineage>
</organism>
<reference evidence="4" key="1">
    <citation type="submission" date="2020-06" db="EMBL/GenBank/DDBJ databases">
        <title>Co-circulation of multiple influenza A variants in swine harboring genes from seasonal human and swine influenza A viruses.</title>
        <authorList>
            <person name="Ryt-Hansen P."/>
            <person name="Krog J.S."/>
            <person name="Breum S.O."/>
            <person name="Hjulsager C.K."/>
            <person name="Pedersen A.G."/>
            <person name="Trebbien R."/>
            <person name="Larsen L.E."/>
        </authorList>
    </citation>
    <scope>NUCLEOTIDE SEQUENCE</scope>
    <source>
        <strain evidence="4">A/swine/Denmark/2015_09973_1p1/2015</strain>
    </source>
</reference>
<keyword evidence="1 2" id="KW-1035">Host cytoplasm</keyword>
<comment type="function">
    <text evidence="2">May play an important role in promoting lung pathology in both primary viral infection and secondary bacterial infection.</text>
</comment>
<protein>
    <recommendedName>
        <fullName evidence="2">Protein PB1-F2</fullName>
    </recommendedName>
</protein>
<feature type="compositionally biased region" description="Polar residues" evidence="3">
    <location>
        <begin position="1"/>
        <end position="28"/>
    </location>
</feature>
<dbReference type="InterPro" id="IPR021045">
    <property type="entry name" value="Flu_proapoptotic_PB1-F2"/>
</dbReference>
<keyword evidence="2" id="KW-1048">Host nucleus</keyword>
<evidence type="ECO:0000313" key="4">
    <source>
        <dbReference type="EMBL" id="QKY65327.1"/>
    </source>
</evidence>
<dbReference type="EMBL" id="MT666226">
    <property type="protein sequence ID" value="QKY65327.1"/>
    <property type="molecule type" value="Viral_cRNA"/>
</dbReference>
<name>A0A8E4D502_9INFA</name>
<evidence type="ECO:0000256" key="2">
    <source>
        <dbReference type="HAMAP-Rule" id="MF_04064"/>
    </source>
</evidence>
<proteinExistence type="inferred from homology"/>
<dbReference type="GO" id="GO:0016020">
    <property type="term" value="C:membrane"/>
    <property type="evidence" value="ECO:0007669"/>
    <property type="project" value="UniProtKB-UniRule"/>
</dbReference>
<accession>A0A8E4D502</accession>
<dbReference type="GO" id="GO:0044164">
    <property type="term" value="C:host cell cytosol"/>
    <property type="evidence" value="ECO:0007669"/>
    <property type="project" value="UniProtKB-SubCell"/>
</dbReference>
<evidence type="ECO:0000256" key="1">
    <source>
        <dbReference type="ARBA" id="ARBA00023200"/>
    </source>
</evidence>